<dbReference type="STRING" id="392333.SAMN05660860_02790"/>
<dbReference type="InterPro" id="IPR032389">
    <property type="entry name" value="GspB_C"/>
</dbReference>
<protein>
    <submittedName>
        <fullName evidence="3">General secretion pathway protein B</fullName>
    </submittedName>
</protein>
<accession>A0A1G9UBL9</accession>
<organism evidence="3 4">
    <name type="scientific">Geoalkalibacter ferrihydriticus</name>
    <dbReference type="NCBI Taxonomy" id="392333"/>
    <lineage>
        <taxon>Bacteria</taxon>
        <taxon>Pseudomonadati</taxon>
        <taxon>Thermodesulfobacteriota</taxon>
        <taxon>Desulfuromonadia</taxon>
        <taxon>Desulfuromonadales</taxon>
        <taxon>Geoalkalibacteraceae</taxon>
        <taxon>Geoalkalibacter</taxon>
    </lineage>
</organism>
<dbReference type="Pfam" id="PF16537">
    <property type="entry name" value="T2SSB"/>
    <property type="match status" value="1"/>
</dbReference>
<proteinExistence type="predicted"/>
<sequence>MSFILDALRKSDKNRPAGMAPDLRTEHFAPSVRSRRKASPLLLVLSVALLLNAALLIWWLRPWQPVVEDLQVAVPATETAAPAEISGTLAEVPPSLVPPQIAVVPSPQAVPESPPVATPAPSAELVAVAPMPVDSLPELTPRQSPVSPDRAPKLEDLSASLRSGLPDFTFSLHYYTADPAQRLVRLNGLILREGQALSEGLVLEEITSDGAVFGYQGLLFTVKRY</sequence>
<keyword evidence="1" id="KW-0812">Transmembrane</keyword>
<dbReference type="RefSeq" id="WP_052446423.1">
    <property type="nucleotide sequence ID" value="NZ_FNGU01000007.1"/>
</dbReference>
<evidence type="ECO:0000313" key="3">
    <source>
        <dbReference type="EMBL" id="SDM57357.1"/>
    </source>
</evidence>
<keyword evidence="1" id="KW-1133">Transmembrane helix</keyword>
<evidence type="ECO:0000313" key="4">
    <source>
        <dbReference type="Proteomes" id="UP000182146"/>
    </source>
</evidence>
<dbReference type="OrthoDB" id="5432325at2"/>
<keyword evidence="1" id="KW-0472">Membrane</keyword>
<reference evidence="3 4" key="1">
    <citation type="submission" date="2016-10" db="EMBL/GenBank/DDBJ databases">
        <authorList>
            <person name="de Groot N.N."/>
        </authorList>
    </citation>
    <scope>NUCLEOTIDE SEQUENCE [LARGE SCALE GENOMIC DNA]</scope>
    <source>
        <strain evidence="3 4">DSM 17813</strain>
    </source>
</reference>
<dbReference type="GO" id="GO:0015627">
    <property type="term" value="C:type II protein secretion system complex"/>
    <property type="evidence" value="ECO:0007669"/>
    <property type="project" value="InterPro"/>
</dbReference>
<gene>
    <name evidence="3" type="ORF">SAMN05660860_02790</name>
</gene>
<dbReference type="AlphaFoldDB" id="A0A1G9UBL9"/>
<dbReference type="Proteomes" id="UP000182146">
    <property type="component" value="Unassembled WGS sequence"/>
</dbReference>
<dbReference type="EMBL" id="FNGU01000007">
    <property type="protein sequence ID" value="SDM57357.1"/>
    <property type="molecule type" value="Genomic_DNA"/>
</dbReference>
<feature type="domain" description="Type II secretion system protein GspB C-terminal" evidence="2">
    <location>
        <begin position="165"/>
        <end position="223"/>
    </location>
</feature>
<evidence type="ECO:0000259" key="2">
    <source>
        <dbReference type="Pfam" id="PF16537"/>
    </source>
</evidence>
<evidence type="ECO:0000256" key="1">
    <source>
        <dbReference type="SAM" id="Phobius"/>
    </source>
</evidence>
<name>A0A1G9UBL9_9BACT</name>
<feature type="transmembrane region" description="Helical" evidence="1">
    <location>
        <begin position="41"/>
        <end position="60"/>
    </location>
</feature>